<protein>
    <recommendedName>
        <fullName evidence="2">Staygreen protein domain-containing protein</fullName>
    </recommendedName>
</protein>
<sequence length="147" mass="16917">MNKLFVQYRSPVTPTTPLLPRRYTLTHSDETAQLFLVIGPTYAEDTITSMRDEVKMEWRNTANGPILYGTVLVSNESFSPETAAIRYQVFLKELPLALSAIYEGDRFFFNAHPSLKNTTVYIHFQSNLPRYEMTKNYGPISQYTSPH</sequence>
<keyword evidence="4" id="KW-1185">Reference proteome</keyword>
<dbReference type="AlphaFoldDB" id="I8U9M5"/>
<dbReference type="RefSeq" id="WP_007203881.1">
    <property type="nucleotide sequence ID" value="NZ_AKKV01000053.1"/>
</dbReference>
<dbReference type="Pfam" id="PF12638">
    <property type="entry name" value="Staygreen"/>
    <property type="match status" value="1"/>
</dbReference>
<reference evidence="3 4" key="1">
    <citation type="journal article" date="2012" name="J. Bacteriol.">
        <title>Genome of Bacillus macauensis ZFHKF-1, a Long-Chain-Forming Bacterium.</title>
        <authorList>
            <person name="Cai L."/>
            <person name="Zhang T."/>
        </authorList>
    </citation>
    <scope>NUCLEOTIDE SEQUENCE [LARGE SCALE GENOMIC DNA]</scope>
    <source>
        <strain evidence="3 4">ZFHKF-1</strain>
    </source>
</reference>
<dbReference type="EMBL" id="AKKV01000053">
    <property type="protein sequence ID" value="EIT83655.1"/>
    <property type="molecule type" value="Genomic_DNA"/>
</dbReference>
<dbReference type="Proteomes" id="UP000004080">
    <property type="component" value="Unassembled WGS sequence"/>
</dbReference>
<dbReference type="STRING" id="1196324.A374_19085"/>
<accession>I8U9M5</accession>
<keyword evidence="1" id="KW-0809">Transit peptide</keyword>
<organism evidence="3 4">
    <name type="scientific">Fictibacillus macauensis ZFHKF-1</name>
    <dbReference type="NCBI Taxonomy" id="1196324"/>
    <lineage>
        <taxon>Bacteria</taxon>
        <taxon>Bacillati</taxon>
        <taxon>Bacillota</taxon>
        <taxon>Bacilli</taxon>
        <taxon>Bacillales</taxon>
        <taxon>Fictibacillaceae</taxon>
        <taxon>Fictibacillus</taxon>
    </lineage>
</organism>
<proteinExistence type="predicted"/>
<evidence type="ECO:0000313" key="4">
    <source>
        <dbReference type="Proteomes" id="UP000004080"/>
    </source>
</evidence>
<dbReference type="OrthoDB" id="1684395at2"/>
<name>I8U9M5_9BACL</name>
<gene>
    <name evidence="3" type="ORF">A374_19085</name>
</gene>
<dbReference type="PANTHER" id="PTHR31750">
    <property type="entry name" value="PROTEIN STAY-GREEN 1, CHLOROPLASTIC-RELATED"/>
    <property type="match status" value="1"/>
</dbReference>
<evidence type="ECO:0000313" key="3">
    <source>
        <dbReference type="EMBL" id="EIT83655.1"/>
    </source>
</evidence>
<dbReference type="PATRIC" id="fig|1196324.3.peg.3875"/>
<dbReference type="PANTHER" id="PTHR31750:SF4">
    <property type="entry name" value="LP06106P"/>
    <property type="match status" value="1"/>
</dbReference>
<comment type="caution">
    <text evidence="3">The sequence shown here is derived from an EMBL/GenBank/DDBJ whole genome shotgun (WGS) entry which is preliminary data.</text>
</comment>
<evidence type="ECO:0000259" key="2">
    <source>
        <dbReference type="Pfam" id="PF12638"/>
    </source>
</evidence>
<evidence type="ECO:0000256" key="1">
    <source>
        <dbReference type="ARBA" id="ARBA00022946"/>
    </source>
</evidence>
<feature type="domain" description="Staygreen protein" evidence="2">
    <location>
        <begin position="2"/>
        <end position="143"/>
    </location>
</feature>
<dbReference type="InterPro" id="IPR024438">
    <property type="entry name" value="Staygreen"/>
</dbReference>
<dbReference type="eggNOG" id="ENOG50320U5">
    <property type="taxonomic scope" value="Bacteria"/>
</dbReference>